<evidence type="ECO:0000313" key="5">
    <source>
        <dbReference type="Proteomes" id="UP000000268"/>
    </source>
</evidence>
<dbReference type="CDD" id="cd01948">
    <property type="entry name" value="EAL"/>
    <property type="match status" value="1"/>
</dbReference>
<dbReference type="InterPro" id="IPR003018">
    <property type="entry name" value="GAF"/>
</dbReference>
<dbReference type="SMART" id="SM00267">
    <property type="entry name" value="GGDEF"/>
    <property type="match status" value="1"/>
</dbReference>
<dbReference type="eggNOG" id="COG5001">
    <property type="taxonomic scope" value="Bacteria"/>
</dbReference>
<evidence type="ECO:0000259" key="3">
    <source>
        <dbReference type="PROSITE" id="PS50887"/>
    </source>
</evidence>
<dbReference type="InterPro" id="IPR035919">
    <property type="entry name" value="EAL_sf"/>
</dbReference>
<dbReference type="KEGG" id="amr:AM1_5227"/>
<evidence type="ECO:0000259" key="2">
    <source>
        <dbReference type="PROSITE" id="PS50883"/>
    </source>
</evidence>
<organism evidence="4 5">
    <name type="scientific">Acaryochloris marina (strain MBIC 11017)</name>
    <dbReference type="NCBI Taxonomy" id="329726"/>
    <lineage>
        <taxon>Bacteria</taxon>
        <taxon>Bacillati</taxon>
        <taxon>Cyanobacteriota</taxon>
        <taxon>Cyanophyceae</taxon>
        <taxon>Acaryochloridales</taxon>
        <taxon>Acaryochloridaceae</taxon>
        <taxon>Acaryochloris</taxon>
    </lineage>
</organism>
<evidence type="ECO:0000313" key="4">
    <source>
        <dbReference type="EMBL" id="ABW30189.1"/>
    </source>
</evidence>
<accession>B0C9P1</accession>
<dbReference type="HOGENOM" id="CLU_000445_70_20_3"/>
<proteinExistence type="predicted"/>
<dbReference type="NCBIfam" id="TIGR00254">
    <property type="entry name" value="GGDEF"/>
    <property type="match status" value="1"/>
</dbReference>
<dbReference type="eggNOG" id="COG1716">
    <property type="taxonomic scope" value="Bacteria"/>
</dbReference>
<dbReference type="PANTHER" id="PTHR44757:SF2">
    <property type="entry name" value="BIOFILM ARCHITECTURE MAINTENANCE PROTEIN MBAA"/>
    <property type="match status" value="1"/>
</dbReference>
<dbReference type="SMART" id="SM00240">
    <property type="entry name" value="FHA"/>
    <property type="match status" value="1"/>
</dbReference>
<dbReference type="Pfam" id="PF01590">
    <property type="entry name" value="GAF"/>
    <property type="match status" value="1"/>
</dbReference>
<dbReference type="InterPro" id="IPR043128">
    <property type="entry name" value="Rev_trsase/Diguanyl_cyclase"/>
</dbReference>
<dbReference type="SUPFAM" id="SSF55781">
    <property type="entry name" value="GAF domain-like"/>
    <property type="match status" value="1"/>
</dbReference>
<dbReference type="FunFam" id="3.30.70.270:FF:000001">
    <property type="entry name" value="Diguanylate cyclase domain protein"/>
    <property type="match status" value="1"/>
</dbReference>
<dbReference type="InterPro" id="IPR029016">
    <property type="entry name" value="GAF-like_dom_sf"/>
</dbReference>
<dbReference type="OrthoDB" id="442691at2"/>
<dbReference type="SUPFAM" id="SSF141868">
    <property type="entry name" value="EAL domain-like"/>
    <property type="match status" value="1"/>
</dbReference>
<dbReference type="InterPro" id="IPR000253">
    <property type="entry name" value="FHA_dom"/>
</dbReference>
<dbReference type="Gene3D" id="3.30.70.270">
    <property type="match status" value="1"/>
</dbReference>
<dbReference type="InterPro" id="IPR000160">
    <property type="entry name" value="GGDEF_dom"/>
</dbReference>
<keyword evidence="5" id="KW-1185">Reference proteome</keyword>
<dbReference type="PROSITE" id="PS50883">
    <property type="entry name" value="EAL"/>
    <property type="match status" value="1"/>
</dbReference>
<evidence type="ECO:0000259" key="1">
    <source>
        <dbReference type="PROSITE" id="PS50006"/>
    </source>
</evidence>
<dbReference type="eggNOG" id="COG2203">
    <property type="taxonomic scope" value="Bacteria"/>
</dbReference>
<dbReference type="CDD" id="cd01949">
    <property type="entry name" value="GGDEF"/>
    <property type="match status" value="1"/>
</dbReference>
<dbReference type="SUPFAM" id="SSF55073">
    <property type="entry name" value="Nucleotide cyclase"/>
    <property type="match status" value="1"/>
</dbReference>
<sequence length="898" mass="100581">MPTDLNDPQRKIRHLLILEDLDGFRLVPLEESSYFLGRDLTNSIVVRSQGISRQHALFLRVTNADPNSYGFMLIDGNLQGEPSTNGTSVNGEKCASTKLNHGDRIVFGRQMKAKYLVLGALTDLEFGDFCKNFDFEEAVTRDINPRETFVHEGDEPPSFGATSLVRLASFPEILPSPMFEVNLKGDLTYINPAAYNAFPSLQVLGVDHPTVQGLIALTQSSKQKILSREVTVDEQVYEQSIHFISENGLIRCCLSDITERKKVEAELFKRDRLLQSVAEATTHLLANGSYEEAIDAALAQFGTTAGVDRICISENHVHAETHRLATSIRYEWTGPQIASIRHLEHRQNQLYSNPHLQRWYTTLAGGAAISGVTQSFSTAEQTVFSQEKVQSVLAVPIIVKNNFWGFVELHDCNDHYQWSDQEEAILRTMAASVSAALERQDKDEIIHRQAFHDALTGLPNRVLFAERLDHALTDARRNQDNLAVMFMDLDKFKTINDTLGHSVGDELLKEVANRLQHCLRGGDTVARWGGDEFTLLLAKIRTIADATRTAQRILDAFKEVVKIDHHEIYINASIGIACFPDDGQEAEVLLQNADVALYQCKEQGRGIFQVYDADMNSEATELFALQNNLRHALERQEFMLFYQPQINLQSGEITGLEALIRWQHPEQGLVSPATFIPLAEESDLIVQIGKWVLEVACQQIVEWQRISGLPLTISVNLSARQFYDPTLVETISQVLRQTQLDPKYLELEITETIAIKNIPLAQQVLKQLQGMGIKIAMDDFGTGFSSLNYLTQLPLDTLKIDQSFIKRLTSDAKELEVINAVLSLGRGLHLSVVAEGVDTPEQLELLKSLKCETVQGFLISPPLPVLEATSKLQAKSLQYQMSEQDIKQTLPQPALLVN</sequence>
<feature type="domain" description="GGDEF" evidence="3">
    <location>
        <begin position="480"/>
        <end position="613"/>
    </location>
</feature>
<feature type="domain" description="FHA" evidence="1">
    <location>
        <begin position="34"/>
        <end position="94"/>
    </location>
</feature>
<gene>
    <name evidence="4" type="ordered locus">AM1_5227</name>
</gene>
<dbReference type="FunFam" id="3.20.20.450:FF:000001">
    <property type="entry name" value="Cyclic di-GMP phosphodiesterase yahA"/>
    <property type="match status" value="1"/>
</dbReference>
<dbReference type="Gene3D" id="3.30.450.40">
    <property type="match status" value="1"/>
</dbReference>
<dbReference type="InterPro" id="IPR008984">
    <property type="entry name" value="SMAD_FHA_dom_sf"/>
</dbReference>
<protein>
    <submittedName>
        <fullName evidence="4">Cyclic diguanylate phosphodiesterase (EAL) domain protein</fullName>
    </submittedName>
</protein>
<dbReference type="Pfam" id="PF00563">
    <property type="entry name" value="EAL"/>
    <property type="match status" value="1"/>
</dbReference>
<dbReference type="STRING" id="329726.AM1_5227"/>
<dbReference type="AlphaFoldDB" id="B0C9P1"/>
<dbReference type="PROSITE" id="PS50006">
    <property type="entry name" value="FHA_DOMAIN"/>
    <property type="match status" value="1"/>
</dbReference>
<dbReference type="Proteomes" id="UP000000268">
    <property type="component" value="Chromosome"/>
</dbReference>
<name>B0C9P1_ACAM1</name>
<dbReference type="EMBL" id="CP000828">
    <property type="protein sequence ID" value="ABW30189.1"/>
    <property type="molecule type" value="Genomic_DNA"/>
</dbReference>
<dbReference type="InterPro" id="IPR029787">
    <property type="entry name" value="Nucleotide_cyclase"/>
</dbReference>
<dbReference type="SMART" id="SM00065">
    <property type="entry name" value="GAF"/>
    <property type="match status" value="1"/>
</dbReference>
<feature type="domain" description="EAL" evidence="2">
    <location>
        <begin position="622"/>
        <end position="876"/>
    </location>
</feature>
<dbReference type="SMART" id="SM00052">
    <property type="entry name" value="EAL"/>
    <property type="match status" value="1"/>
</dbReference>
<dbReference type="PANTHER" id="PTHR44757">
    <property type="entry name" value="DIGUANYLATE CYCLASE DGCP"/>
    <property type="match status" value="1"/>
</dbReference>
<dbReference type="RefSeq" id="WP_012165450.1">
    <property type="nucleotide sequence ID" value="NC_009925.1"/>
</dbReference>
<dbReference type="InterPro" id="IPR001633">
    <property type="entry name" value="EAL_dom"/>
</dbReference>
<dbReference type="InterPro" id="IPR052155">
    <property type="entry name" value="Biofilm_reg_signaling"/>
</dbReference>
<dbReference type="Pfam" id="PF00990">
    <property type="entry name" value="GGDEF"/>
    <property type="match status" value="1"/>
</dbReference>
<dbReference type="SUPFAM" id="SSF49879">
    <property type="entry name" value="SMAD/FHA domain"/>
    <property type="match status" value="1"/>
</dbReference>
<dbReference type="PROSITE" id="PS50887">
    <property type="entry name" value="GGDEF"/>
    <property type="match status" value="1"/>
</dbReference>
<reference evidence="4 5" key="1">
    <citation type="journal article" date="2008" name="Proc. Natl. Acad. Sci. U.S.A.">
        <title>Niche adaptation and genome expansion in the chlorophyll d-producing cyanobacterium Acaryochloris marina.</title>
        <authorList>
            <person name="Swingley W.D."/>
            <person name="Chen M."/>
            <person name="Cheung P.C."/>
            <person name="Conrad A.L."/>
            <person name="Dejesa L.C."/>
            <person name="Hao J."/>
            <person name="Honchak B.M."/>
            <person name="Karbach L.E."/>
            <person name="Kurdoglu A."/>
            <person name="Lahiri S."/>
            <person name="Mastrian S.D."/>
            <person name="Miyashita H."/>
            <person name="Page L."/>
            <person name="Ramakrishna P."/>
            <person name="Satoh S."/>
            <person name="Sattley W.M."/>
            <person name="Shimada Y."/>
            <person name="Taylor H.L."/>
            <person name="Tomo T."/>
            <person name="Tsuchiya T."/>
            <person name="Wang Z.T."/>
            <person name="Raymond J."/>
            <person name="Mimuro M."/>
            <person name="Blankenship R.E."/>
            <person name="Touchman J.W."/>
        </authorList>
    </citation>
    <scope>NUCLEOTIDE SEQUENCE [LARGE SCALE GENOMIC DNA]</scope>
    <source>
        <strain evidence="5">MBIC 11017</strain>
    </source>
</reference>
<dbReference type="Gene3D" id="2.60.200.20">
    <property type="match status" value="1"/>
</dbReference>
<dbReference type="Gene3D" id="3.20.20.450">
    <property type="entry name" value="EAL domain"/>
    <property type="match status" value="1"/>
</dbReference>
<dbReference type="Pfam" id="PF00498">
    <property type="entry name" value="FHA"/>
    <property type="match status" value="1"/>
</dbReference>